<protein>
    <submittedName>
        <fullName evidence="3">Uncharacterized protein</fullName>
    </submittedName>
</protein>
<keyword evidence="2" id="KW-0472">Membrane</keyword>
<keyword evidence="2" id="KW-0812">Transmembrane</keyword>
<gene>
    <name evidence="3" type="ORF">OJ997_07465</name>
</gene>
<keyword evidence="2" id="KW-1133">Transmembrane helix</keyword>
<evidence type="ECO:0000313" key="3">
    <source>
        <dbReference type="EMBL" id="MDA0180128.1"/>
    </source>
</evidence>
<organism evidence="3 4">
    <name type="scientific">Solirubrobacter phytolaccae</name>
    <dbReference type="NCBI Taxonomy" id="1404360"/>
    <lineage>
        <taxon>Bacteria</taxon>
        <taxon>Bacillati</taxon>
        <taxon>Actinomycetota</taxon>
        <taxon>Thermoleophilia</taxon>
        <taxon>Solirubrobacterales</taxon>
        <taxon>Solirubrobacteraceae</taxon>
        <taxon>Solirubrobacter</taxon>
    </lineage>
</organism>
<feature type="transmembrane region" description="Helical" evidence="2">
    <location>
        <begin position="39"/>
        <end position="61"/>
    </location>
</feature>
<dbReference type="Proteomes" id="UP001147653">
    <property type="component" value="Unassembled WGS sequence"/>
</dbReference>
<feature type="region of interest" description="Disordered" evidence="1">
    <location>
        <begin position="661"/>
        <end position="702"/>
    </location>
</feature>
<feature type="region of interest" description="Disordered" evidence="1">
    <location>
        <begin position="387"/>
        <end position="407"/>
    </location>
</feature>
<feature type="compositionally biased region" description="Basic residues" evidence="1">
    <location>
        <begin position="672"/>
        <end position="682"/>
    </location>
</feature>
<dbReference type="EMBL" id="JAPDDP010000009">
    <property type="protein sequence ID" value="MDA0180128.1"/>
    <property type="molecule type" value="Genomic_DNA"/>
</dbReference>
<reference evidence="3" key="1">
    <citation type="submission" date="2022-10" db="EMBL/GenBank/DDBJ databases">
        <title>The WGS of Solirubrobacter phytolaccae KCTC 29190.</title>
        <authorList>
            <person name="Jiang Z."/>
        </authorList>
    </citation>
    <scope>NUCLEOTIDE SEQUENCE</scope>
    <source>
        <strain evidence="3">KCTC 29190</strain>
    </source>
</reference>
<comment type="caution">
    <text evidence="3">The sequence shown here is derived from an EMBL/GenBank/DDBJ whole genome shotgun (WGS) entry which is preliminary data.</text>
</comment>
<evidence type="ECO:0000313" key="4">
    <source>
        <dbReference type="Proteomes" id="UP001147653"/>
    </source>
</evidence>
<sequence length="781" mass="82181">MTPRPRILDEVGAELVRAARADEAAARARRGWLARIPRAVVLGFGAALLLAAGAVAAGLVIGRDDPIPPAPADQVPAELAPVPGTAKLNELNVPDPDGGPAWDVRTSRSTTGAVCATVGQVLDGELGLVGLDRRFRALPAGAADTCSTPQPHGATLAGARAFQGGGRLSALTVVNGVAAPDVREVIAVGGGRTQRLKLGPDHAFLAIFKGSPDQLRPRVVLTDATGKTTTLRFADTGEYLAPDPSGGAPWTVRRETVRVQSGLRCVQAQRQRGPDSPTPLPAHSGVVNFSPPSVPLRCGAQDRAFLDVRRFVPFNQRSGQTSWWGLNAARTIAWGAAPPGAVVELQAPGPARRIAVDERTHAFVVILDGHVDPRTVRLTVDGRPLTPLTGVTGRRGNPLEPAPATPPAWRSVASVVERVAIPDPFVADRATVRIARQADDPTGGAAWRLRSWRAGQNAKLPSNGPNQEREFRCFQIGHPGPGGTLVLPQPGGRDRTLDLARDAYCNGPKWLAKHAGGAISRVEVDDPLSAHARPLRTVVAGLLGAGVRSAELLGAGAPRPLALGPDGTFLLVVPGDEAFGELRVRQTRTDGTVRTSRANDLAAPCRLQPGRNVRVADPDGGPPWVYGRSSIGDRSCAFTARAIAGRLAYLNPEDATVMFGPGSYSSAPPGTRSRRPSRKPRLRFGVSGPGSEPAWTGPDAPPLAPQIARRTLPGRTIVTGEAPPDVVTVTIRTPRDVRTVKPVGGLFMAVYDGAFYTGEIVVTGRRADGTTLTERQPATYR</sequence>
<keyword evidence="4" id="KW-1185">Reference proteome</keyword>
<accession>A0A9X3N5J9</accession>
<name>A0A9X3N5J9_9ACTN</name>
<evidence type="ECO:0000256" key="1">
    <source>
        <dbReference type="SAM" id="MobiDB-lite"/>
    </source>
</evidence>
<dbReference type="AlphaFoldDB" id="A0A9X3N5J9"/>
<dbReference type="RefSeq" id="WP_270024438.1">
    <property type="nucleotide sequence ID" value="NZ_JAPDDP010000009.1"/>
</dbReference>
<proteinExistence type="predicted"/>
<evidence type="ECO:0000256" key="2">
    <source>
        <dbReference type="SAM" id="Phobius"/>
    </source>
</evidence>